<accession>A0ACB9MAK1</accession>
<name>A0ACB9MAK1_9MYRT</name>
<dbReference type="EMBL" id="CM042889">
    <property type="protein sequence ID" value="KAI4321018.1"/>
    <property type="molecule type" value="Genomic_DNA"/>
</dbReference>
<gene>
    <name evidence="1" type="ORF">MLD38_034442</name>
</gene>
<dbReference type="Proteomes" id="UP001057402">
    <property type="component" value="Chromosome 10"/>
</dbReference>
<keyword evidence="2" id="KW-1185">Reference proteome</keyword>
<evidence type="ECO:0000313" key="2">
    <source>
        <dbReference type="Proteomes" id="UP001057402"/>
    </source>
</evidence>
<reference evidence="2" key="1">
    <citation type="journal article" date="2023" name="Front. Plant Sci.">
        <title>Chromosomal-level genome assembly of Melastoma candidum provides insights into trichome evolution.</title>
        <authorList>
            <person name="Zhong Y."/>
            <person name="Wu W."/>
            <person name="Sun C."/>
            <person name="Zou P."/>
            <person name="Liu Y."/>
            <person name="Dai S."/>
            <person name="Zhou R."/>
        </authorList>
    </citation>
    <scope>NUCLEOTIDE SEQUENCE [LARGE SCALE GENOMIC DNA]</scope>
</reference>
<comment type="caution">
    <text evidence="1">The sequence shown here is derived from an EMBL/GenBank/DDBJ whole genome shotgun (WGS) entry which is preliminary data.</text>
</comment>
<organism evidence="1 2">
    <name type="scientific">Melastoma candidum</name>
    <dbReference type="NCBI Taxonomy" id="119954"/>
    <lineage>
        <taxon>Eukaryota</taxon>
        <taxon>Viridiplantae</taxon>
        <taxon>Streptophyta</taxon>
        <taxon>Embryophyta</taxon>
        <taxon>Tracheophyta</taxon>
        <taxon>Spermatophyta</taxon>
        <taxon>Magnoliopsida</taxon>
        <taxon>eudicotyledons</taxon>
        <taxon>Gunneridae</taxon>
        <taxon>Pentapetalae</taxon>
        <taxon>rosids</taxon>
        <taxon>malvids</taxon>
        <taxon>Myrtales</taxon>
        <taxon>Melastomataceae</taxon>
        <taxon>Melastomatoideae</taxon>
        <taxon>Melastomateae</taxon>
        <taxon>Melastoma</taxon>
    </lineage>
</organism>
<proteinExistence type="predicted"/>
<evidence type="ECO:0000313" key="1">
    <source>
        <dbReference type="EMBL" id="KAI4321018.1"/>
    </source>
</evidence>
<sequence>MEALVVVHSPPADFDFHIDTAPPSPSTPARFGDYRYFSAPASPACASRFFRDFDEFVASPGDSSSVAFEDGDDFAFDYRAELEEELLSAEELFDGGMIRPLKLPSHFQQPRLLGLDSLSPLHRKESRDVCMEGAPRERGRERAVSSSPHCRTARSHSPLRVSTYPWEEEDCRQQDTSAAKQKSTSSSSSTSSKKWSIKDLLLFRSASEGSATDKNHPFGVYSGIFRRQEEAAKNFSGLGLEDSSSSNNNSGSTSRRRGRVSAHELHYTENKAASECLKKKTFLPYKQGILGRLSFNPTVHSTAKGFGSLPRHQL</sequence>
<protein>
    <submittedName>
        <fullName evidence="1">Uncharacterized protein</fullName>
    </submittedName>
</protein>